<organism evidence="3 4">
    <name type="scientific">Actinomadura macrotermitis</name>
    <dbReference type="NCBI Taxonomy" id="2585200"/>
    <lineage>
        <taxon>Bacteria</taxon>
        <taxon>Bacillati</taxon>
        <taxon>Actinomycetota</taxon>
        <taxon>Actinomycetes</taxon>
        <taxon>Streptosporangiales</taxon>
        <taxon>Thermomonosporaceae</taxon>
        <taxon>Actinomadura</taxon>
    </lineage>
</organism>
<evidence type="ECO:0000313" key="4">
    <source>
        <dbReference type="Proteomes" id="UP000487268"/>
    </source>
</evidence>
<comment type="caution">
    <text evidence="3">The sequence shown here is derived from an EMBL/GenBank/DDBJ whole genome shotgun (WGS) entry which is preliminary data.</text>
</comment>
<proteinExistence type="predicted"/>
<feature type="region of interest" description="Disordered" evidence="1">
    <location>
        <begin position="414"/>
        <end position="434"/>
    </location>
</feature>
<feature type="transmembrane region" description="Helical" evidence="2">
    <location>
        <begin position="58"/>
        <end position="79"/>
    </location>
</feature>
<dbReference type="AlphaFoldDB" id="A0A7K0BTE3"/>
<keyword evidence="4" id="KW-1185">Reference proteome</keyword>
<evidence type="ECO:0000313" key="3">
    <source>
        <dbReference type="EMBL" id="MQY04463.1"/>
    </source>
</evidence>
<keyword evidence="2" id="KW-0812">Transmembrane</keyword>
<name>A0A7K0BTE3_9ACTN</name>
<dbReference type="RefSeq" id="WP_153532696.1">
    <property type="nucleotide sequence ID" value="NZ_WEGH01000002.1"/>
</dbReference>
<keyword evidence="2" id="KW-1133">Transmembrane helix</keyword>
<keyword evidence="2" id="KW-0472">Membrane</keyword>
<dbReference type="EMBL" id="WEGH01000002">
    <property type="protein sequence ID" value="MQY04463.1"/>
    <property type="molecule type" value="Genomic_DNA"/>
</dbReference>
<dbReference type="Proteomes" id="UP000487268">
    <property type="component" value="Unassembled WGS sequence"/>
</dbReference>
<feature type="transmembrane region" description="Helical" evidence="2">
    <location>
        <begin position="20"/>
        <end position="37"/>
    </location>
</feature>
<feature type="transmembrane region" description="Helical" evidence="2">
    <location>
        <begin position="368"/>
        <end position="390"/>
    </location>
</feature>
<reference evidence="3 4" key="1">
    <citation type="submission" date="2019-10" db="EMBL/GenBank/DDBJ databases">
        <title>Actinomadura rubteroloni sp. nov. and Actinomadura macrotermitis sp. nov., isolated from the gut of fungus growing-termite Macrotermes natalensis.</title>
        <authorList>
            <person name="Benndorf R."/>
            <person name="Martin K."/>
            <person name="Kuefner M."/>
            <person name="De Beer W."/>
            <person name="Kaster A.-K."/>
            <person name="Vollmers J."/>
            <person name="Poulsen M."/>
            <person name="Beemelmanns C."/>
        </authorList>
    </citation>
    <scope>NUCLEOTIDE SEQUENCE [LARGE SCALE GENOMIC DNA]</scope>
    <source>
        <strain evidence="3 4">RB68</strain>
    </source>
</reference>
<dbReference type="OrthoDB" id="3804146at2"/>
<sequence length="434" mass="45945">MPGLSPRSPLLLPWTTLRLAGRFALPLALWFTVGQVLRYGAMYGGYRLGAAKGIGAQVAPLVTVSLLVMITLGVTVAMVHCVREGLATVQAREAGGGLAAWAVGDDEPFLGALGRAVLPFVIFYLAWGMQGDDARAFAETAEVRGFAEGGLAGQARGLGMLVTLERHVPLAIGLTVGFFALKALAEWLLEERLPRAGALVVAFLEVDFALFAIFTVDHLRGEAGDWLADRRAWAWVSDAAGPVLDLWPAFRYAVLGGLVWLVIAGVILGLDAGDERLVLGDGRAARHLARAGGVGQAGTVREFLTRGFRELWLPAWYGLRLVRRSGPVPFGVFCLLLMGLDVLPAVAGREVFELVGPHPVEWWLPRQPLVAFGVDLVVQMLRACLLAAAFDLVMARVTAGNAAKAARPSALGIGAAGSPAPPRPPLHGAASPGR</sequence>
<feature type="transmembrane region" description="Helical" evidence="2">
    <location>
        <begin position="196"/>
        <end position="216"/>
    </location>
</feature>
<accession>A0A7K0BTE3</accession>
<evidence type="ECO:0000256" key="2">
    <source>
        <dbReference type="SAM" id="Phobius"/>
    </source>
</evidence>
<gene>
    <name evidence="3" type="ORF">ACRB68_25170</name>
</gene>
<evidence type="ECO:0000256" key="1">
    <source>
        <dbReference type="SAM" id="MobiDB-lite"/>
    </source>
</evidence>
<feature type="transmembrane region" description="Helical" evidence="2">
    <location>
        <begin position="328"/>
        <end position="348"/>
    </location>
</feature>
<protein>
    <submittedName>
        <fullName evidence="3">Uncharacterized protein</fullName>
    </submittedName>
</protein>
<feature type="transmembrane region" description="Helical" evidence="2">
    <location>
        <begin position="249"/>
        <end position="270"/>
    </location>
</feature>
<feature type="transmembrane region" description="Helical" evidence="2">
    <location>
        <begin position="168"/>
        <end position="189"/>
    </location>
</feature>